<gene>
    <name evidence="1" type="ORF">IC627_09535</name>
</gene>
<evidence type="ECO:0000313" key="2">
    <source>
        <dbReference type="Proteomes" id="UP000516656"/>
    </source>
</evidence>
<dbReference type="Proteomes" id="UP000516656">
    <property type="component" value="Chromosome 1"/>
</dbReference>
<dbReference type="AlphaFoldDB" id="A0A7L8A0W8"/>
<dbReference type="EMBL" id="CP061854">
    <property type="protein sequence ID" value="QOD55585.1"/>
    <property type="molecule type" value="Genomic_DNA"/>
</dbReference>
<reference evidence="1 2" key="1">
    <citation type="submission" date="2020-09" db="EMBL/GenBank/DDBJ databases">
        <title>Complete, closed and curated genome sequences of Photobacterium damselae subsp. piscicida isolates from Australia indicate localised evolution and additional plasmid-borne pathogenicity mechanisms.</title>
        <authorList>
            <person name="Baseggio L."/>
            <person name="Silayeva O."/>
            <person name="Buller N."/>
            <person name="Landos M."/>
            <person name="Engelstaedter J."/>
            <person name="Barnes A.C."/>
        </authorList>
    </citation>
    <scope>NUCLEOTIDE SEQUENCE [LARGE SCALE GENOMIC DNA]</scope>
    <source>
        <strain evidence="1 2">AS-16-0540-1</strain>
    </source>
</reference>
<protein>
    <submittedName>
        <fullName evidence="1">Uncharacterized protein</fullName>
    </submittedName>
</protein>
<accession>A0A7L8A0W8</accession>
<organism evidence="1 2">
    <name type="scientific">Photobacterium damsela subsp. piscicida</name>
    <name type="common">Pasteurella piscicida</name>
    <dbReference type="NCBI Taxonomy" id="38294"/>
    <lineage>
        <taxon>Bacteria</taxon>
        <taxon>Pseudomonadati</taxon>
        <taxon>Pseudomonadota</taxon>
        <taxon>Gammaproteobacteria</taxon>
        <taxon>Vibrionales</taxon>
        <taxon>Vibrionaceae</taxon>
        <taxon>Photobacterium</taxon>
    </lineage>
</organism>
<name>A0A7L8A0W8_PHODP</name>
<evidence type="ECO:0000313" key="1">
    <source>
        <dbReference type="EMBL" id="QOD55585.1"/>
    </source>
</evidence>
<sequence>MKRITKTMLCAVEGVIPSTTLIKVKDSKLRFISKILIDHRLVVRKANERSIYIPENHYHLIYDAISDLSEYKLSVNKDLNSMMICAIEDWLLENEVVYNEILIDSKIAKTGHLLNKVKGASKIKQVKNNGKIAKFRFVDSRLVKYIFSNFKDHPDFQKRFVK</sequence>
<dbReference type="RefSeq" id="WP_191169276.1">
    <property type="nucleotide sequence ID" value="NZ_CP061861.1"/>
</dbReference>
<proteinExistence type="predicted"/>